<accession>A0A392V0S4</accession>
<feature type="non-terminal residue" evidence="3">
    <location>
        <position position="46"/>
    </location>
</feature>
<dbReference type="Proteomes" id="UP000265520">
    <property type="component" value="Unassembled WGS sequence"/>
</dbReference>
<evidence type="ECO:0000256" key="2">
    <source>
        <dbReference type="PROSITE-ProRule" id="PRU00708"/>
    </source>
</evidence>
<dbReference type="NCBIfam" id="TIGR00756">
    <property type="entry name" value="PPR"/>
    <property type="match status" value="1"/>
</dbReference>
<evidence type="ECO:0000313" key="4">
    <source>
        <dbReference type="Proteomes" id="UP000265520"/>
    </source>
</evidence>
<dbReference type="Gene3D" id="1.25.40.10">
    <property type="entry name" value="Tetratricopeptide repeat domain"/>
    <property type="match status" value="1"/>
</dbReference>
<dbReference type="PROSITE" id="PS51375">
    <property type="entry name" value="PPR"/>
    <property type="match status" value="1"/>
</dbReference>
<reference evidence="3 4" key="1">
    <citation type="journal article" date="2018" name="Front. Plant Sci.">
        <title>Red Clover (Trifolium pratense) and Zigzag Clover (T. medium) - A Picture of Genomic Similarities and Differences.</title>
        <authorList>
            <person name="Dluhosova J."/>
            <person name="Istvanek J."/>
            <person name="Nedelnik J."/>
            <person name="Repkova J."/>
        </authorList>
    </citation>
    <scope>NUCLEOTIDE SEQUENCE [LARGE SCALE GENOMIC DNA]</scope>
    <source>
        <strain evidence="4">cv. 10/8</strain>
        <tissue evidence="3">Leaf</tissue>
    </source>
</reference>
<dbReference type="InterPro" id="IPR002885">
    <property type="entry name" value="PPR_rpt"/>
</dbReference>
<comment type="caution">
    <text evidence="3">The sequence shown here is derived from an EMBL/GenBank/DDBJ whole genome shotgun (WGS) entry which is preliminary data.</text>
</comment>
<dbReference type="InterPro" id="IPR011990">
    <property type="entry name" value="TPR-like_helical_dom_sf"/>
</dbReference>
<organism evidence="3 4">
    <name type="scientific">Trifolium medium</name>
    <dbReference type="NCBI Taxonomy" id="97028"/>
    <lineage>
        <taxon>Eukaryota</taxon>
        <taxon>Viridiplantae</taxon>
        <taxon>Streptophyta</taxon>
        <taxon>Embryophyta</taxon>
        <taxon>Tracheophyta</taxon>
        <taxon>Spermatophyta</taxon>
        <taxon>Magnoliopsida</taxon>
        <taxon>eudicotyledons</taxon>
        <taxon>Gunneridae</taxon>
        <taxon>Pentapetalae</taxon>
        <taxon>rosids</taxon>
        <taxon>fabids</taxon>
        <taxon>Fabales</taxon>
        <taxon>Fabaceae</taxon>
        <taxon>Papilionoideae</taxon>
        <taxon>50 kb inversion clade</taxon>
        <taxon>NPAAA clade</taxon>
        <taxon>Hologalegina</taxon>
        <taxon>IRL clade</taxon>
        <taxon>Trifolieae</taxon>
        <taxon>Trifolium</taxon>
    </lineage>
</organism>
<dbReference type="Pfam" id="PF12854">
    <property type="entry name" value="PPR_1"/>
    <property type="match status" value="1"/>
</dbReference>
<dbReference type="AlphaFoldDB" id="A0A392V0S4"/>
<keyword evidence="4" id="KW-1185">Reference proteome</keyword>
<name>A0A392V0S4_9FABA</name>
<dbReference type="EMBL" id="LXQA011026205">
    <property type="protein sequence ID" value="MCI81727.1"/>
    <property type="molecule type" value="Genomic_DNA"/>
</dbReference>
<evidence type="ECO:0000313" key="3">
    <source>
        <dbReference type="EMBL" id="MCI81727.1"/>
    </source>
</evidence>
<evidence type="ECO:0000256" key="1">
    <source>
        <dbReference type="ARBA" id="ARBA00022737"/>
    </source>
</evidence>
<keyword evidence="1" id="KW-0677">Repeat</keyword>
<protein>
    <submittedName>
        <fullName evidence="3">Pentatricopeptide repeat-containing protein</fullName>
    </submittedName>
</protein>
<sequence length="46" mass="4855">MGEKLCPTDIATYNMIIQGLGKMGRADLASAVLDGLLKQGGYLDIV</sequence>
<proteinExistence type="predicted"/>
<feature type="repeat" description="PPR" evidence="2">
    <location>
        <begin position="9"/>
        <end position="43"/>
    </location>
</feature>